<dbReference type="PANTHER" id="PTHR42693:SF33">
    <property type="entry name" value="ARYLSULFATASE"/>
    <property type="match status" value="1"/>
</dbReference>
<feature type="domain" description="Sulfatase N-terminal" evidence="2">
    <location>
        <begin position="15"/>
        <end position="362"/>
    </location>
</feature>
<sequence>MSEETKEVTLFGSKPNILLILSDDHGYGDLSFQGRNEDVHTPNLDRLRSSGMSFEQGFVSAPICSPSRAGLMVGSYQQRWGAEWFGNSSFAPNDYQAIPEILKPAGYQTGYFGKVHYGPDTPGSRSCPDQHGFDSSFYGLAAQGMGRLHYLTHELDAVGKYGDAAYYHGMHAMYENGVPVACHEHLTREFGRRARDFMTEAIQAHDPYFCMVAFNAVHNFTWQLPEEELAKRGLKAHPDFDPIVDEYVDWYDGAISPNLENGREYYLAQLEMMDEEIGRLLDLLEETETLQNTLVIYLTDNGGSACNFGNNAPLTGSKYTLFEGGVRVPYLASWPQVIPAGSGTQELTSSLDLLPTFAYVAGAQLPNNQPIDGVNLFERFSGVGKGHDALFFDTGFQWSVRTQDWKLHEVHDDENSQNARKIMQEVEHTDIGCGRSLFSLRDHLAETPENDCLSQYPDKAAELAQLYHEWYRKIHQ</sequence>
<organism evidence="3 4">
    <name type="scientific">Enterococcus lemanii</name>
    <dbReference type="NCBI Taxonomy" id="1159752"/>
    <lineage>
        <taxon>Bacteria</taxon>
        <taxon>Bacillati</taxon>
        <taxon>Bacillota</taxon>
        <taxon>Bacilli</taxon>
        <taxon>Lactobacillales</taxon>
        <taxon>Enterococcaceae</taxon>
        <taxon>Enterococcus</taxon>
    </lineage>
</organism>
<name>A0ABV9MRY2_9ENTE</name>
<protein>
    <submittedName>
        <fullName evidence="3">Sulfatase</fullName>
    </submittedName>
</protein>
<dbReference type="EMBL" id="JBHSGS010000007">
    <property type="protein sequence ID" value="MFC4718315.1"/>
    <property type="molecule type" value="Genomic_DNA"/>
</dbReference>
<evidence type="ECO:0000256" key="1">
    <source>
        <dbReference type="ARBA" id="ARBA00008779"/>
    </source>
</evidence>
<dbReference type="Proteomes" id="UP001595969">
    <property type="component" value="Unassembled WGS sequence"/>
</dbReference>
<accession>A0ABV9MRY2</accession>
<gene>
    <name evidence="3" type="ORF">ACFO5I_00955</name>
</gene>
<reference evidence="4" key="1">
    <citation type="journal article" date="2019" name="Int. J. Syst. Evol. Microbiol.">
        <title>The Global Catalogue of Microorganisms (GCM) 10K type strain sequencing project: providing services to taxonomists for standard genome sequencing and annotation.</title>
        <authorList>
            <consortium name="The Broad Institute Genomics Platform"/>
            <consortium name="The Broad Institute Genome Sequencing Center for Infectious Disease"/>
            <person name="Wu L."/>
            <person name="Ma J."/>
        </authorList>
    </citation>
    <scope>NUCLEOTIDE SEQUENCE [LARGE SCALE GENOMIC DNA]</scope>
    <source>
        <strain evidence="4">CGMCC 1.19032</strain>
    </source>
</reference>
<dbReference type="SUPFAM" id="SSF53649">
    <property type="entry name" value="Alkaline phosphatase-like"/>
    <property type="match status" value="1"/>
</dbReference>
<dbReference type="PANTHER" id="PTHR42693">
    <property type="entry name" value="ARYLSULFATASE FAMILY MEMBER"/>
    <property type="match status" value="1"/>
</dbReference>
<evidence type="ECO:0000313" key="4">
    <source>
        <dbReference type="Proteomes" id="UP001595969"/>
    </source>
</evidence>
<evidence type="ECO:0000313" key="3">
    <source>
        <dbReference type="EMBL" id="MFC4718315.1"/>
    </source>
</evidence>
<dbReference type="Gene3D" id="3.40.720.10">
    <property type="entry name" value="Alkaline Phosphatase, subunit A"/>
    <property type="match status" value="1"/>
</dbReference>
<keyword evidence="4" id="KW-1185">Reference proteome</keyword>
<dbReference type="InterPro" id="IPR050738">
    <property type="entry name" value="Sulfatase"/>
</dbReference>
<comment type="caution">
    <text evidence="3">The sequence shown here is derived from an EMBL/GenBank/DDBJ whole genome shotgun (WGS) entry which is preliminary data.</text>
</comment>
<dbReference type="InterPro" id="IPR000917">
    <property type="entry name" value="Sulfatase_N"/>
</dbReference>
<proteinExistence type="inferred from homology"/>
<dbReference type="InterPro" id="IPR017850">
    <property type="entry name" value="Alkaline_phosphatase_core_sf"/>
</dbReference>
<evidence type="ECO:0000259" key="2">
    <source>
        <dbReference type="Pfam" id="PF00884"/>
    </source>
</evidence>
<dbReference type="RefSeq" id="WP_204654729.1">
    <property type="nucleotide sequence ID" value="NZ_JAFBFD010000036.1"/>
</dbReference>
<comment type="similarity">
    <text evidence="1">Belongs to the sulfatase family.</text>
</comment>
<dbReference type="Pfam" id="PF00884">
    <property type="entry name" value="Sulfatase"/>
    <property type="match status" value="1"/>
</dbReference>